<accession>A0ABT6F4D7</accession>
<keyword evidence="6 9" id="KW-0418">Kinase</keyword>
<dbReference type="NCBIfam" id="TIGR01313">
    <property type="entry name" value="therm_gnt_kin"/>
    <property type="match status" value="1"/>
</dbReference>
<dbReference type="PANTHER" id="PTHR43442:SF3">
    <property type="entry name" value="GLUCONOKINASE-RELATED"/>
    <property type="match status" value="1"/>
</dbReference>
<evidence type="ECO:0000256" key="5">
    <source>
        <dbReference type="ARBA" id="ARBA00022741"/>
    </source>
</evidence>
<evidence type="ECO:0000256" key="8">
    <source>
        <dbReference type="ARBA" id="ARBA00048090"/>
    </source>
</evidence>
<dbReference type="SUPFAM" id="SSF52540">
    <property type="entry name" value="P-loop containing nucleoside triphosphate hydrolases"/>
    <property type="match status" value="1"/>
</dbReference>
<gene>
    <name evidence="10" type="ORF">PZE19_01500</name>
</gene>
<dbReference type="Gene3D" id="3.40.50.300">
    <property type="entry name" value="P-loop containing nucleotide triphosphate hydrolases"/>
    <property type="match status" value="1"/>
</dbReference>
<dbReference type="GO" id="GO:0046316">
    <property type="term" value="F:gluconokinase activity"/>
    <property type="evidence" value="ECO:0007669"/>
    <property type="project" value="UniProtKB-EC"/>
</dbReference>
<keyword evidence="7 9" id="KW-0067">ATP-binding</keyword>
<dbReference type="PANTHER" id="PTHR43442">
    <property type="entry name" value="GLUCONOKINASE-RELATED"/>
    <property type="match status" value="1"/>
</dbReference>
<comment type="catalytic activity">
    <reaction evidence="8 9">
        <text>D-gluconate + ATP = 6-phospho-D-gluconate + ADP + H(+)</text>
        <dbReference type="Rhea" id="RHEA:19433"/>
        <dbReference type="ChEBI" id="CHEBI:15378"/>
        <dbReference type="ChEBI" id="CHEBI:18391"/>
        <dbReference type="ChEBI" id="CHEBI:30616"/>
        <dbReference type="ChEBI" id="CHEBI:58759"/>
        <dbReference type="ChEBI" id="CHEBI:456216"/>
        <dbReference type="EC" id="2.7.1.12"/>
    </reaction>
</comment>
<keyword evidence="5 9" id="KW-0547">Nucleotide-binding</keyword>
<evidence type="ECO:0000256" key="2">
    <source>
        <dbReference type="ARBA" id="ARBA00008420"/>
    </source>
</evidence>
<evidence type="ECO:0000256" key="7">
    <source>
        <dbReference type="ARBA" id="ARBA00022840"/>
    </source>
</evidence>
<evidence type="ECO:0000256" key="4">
    <source>
        <dbReference type="ARBA" id="ARBA00022679"/>
    </source>
</evidence>
<evidence type="ECO:0000313" key="10">
    <source>
        <dbReference type="EMBL" id="MDG3002448.1"/>
    </source>
</evidence>
<dbReference type="InterPro" id="IPR006001">
    <property type="entry name" value="Therm_gnt_kin"/>
</dbReference>
<name>A0ABT6F4D7_9BACT</name>
<dbReference type="EMBL" id="JARRAG010000001">
    <property type="protein sequence ID" value="MDG3002448.1"/>
    <property type="molecule type" value="Genomic_DNA"/>
</dbReference>
<dbReference type="Pfam" id="PF13671">
    <property type="entry name" value="AAA_33"/>
    <property type="match status" value="1"/>
</dbReference>
<comment type="pathway">
    <text evidence="1">Carbohydrate acid metabolism.</text>
</comment>
<comment type="caution">
    <text evidence="10">The sequence shown here is derived from an EMBL/GenBank/DDBJ whole genome shotgun (WGS) entry which is preliminary data.</text>
</comment>
<keyword evidence="11" id="KW-1185">Reference proteome</keyword>
<dbReference type="Proteomes" id="UP001216907">
    <property type="component" value="Unassembled WGS sequence"/>
</dbReference>
<evidence type="ECO:0000313" key="11">
    <source>
        <dbReference type="Proteomes" id="UP001216907"/>
    </source>
</evidence>
<proteinExistence type="inferred from homology"/>
<comment type="similarity">
    <text evidence="2 9">Belongs to the gluconokinase GntK/GntV family.</text>
</comment>
<dbReference type="InterPro" id="IPR027417">
    <property type="entry name" value="P-loop_NTPase"/>
</dbReference>
<evidence type="ECO:0000256" key="3">
    <source>
        <dbReference type="ARBA" id="ARBA00012054"/>
    </source>
</evidence>
<evidence type="ECO:0000256" key="1">
    <source>
        <dbReference type="ARBA" id="ARBA00004761"/>
    </source>
</evidence>
<evidence type="ECO:0000256" key="9">
    <source>
        <dbReference type="RuleBase" id="RU363066"/>
    </source>
</evidence>
<organism evidence="10 11">
    <name type="scientific">Paludisphaera mucosa</name>
    <dbReference type="NCBI Taxonomy" id="3030827"/>
    <lineage>
        <taxon>Bacteria</taxon>
        <taxon>Pseudomonadati</taxon>
        <taxon>Planctomycetota</taxon>
        <taxon>Planctomycetia</taxon>
        <taxon>Isosphaerales</taxon>
        <taxon>Isosphaeraceae</taxon>
        <taxon>Paludisphaera</taxon>
    </lineage>
</organism>
<evidence type="ECO:0000256" key="6">
    <source>
        <dbReference type="ARBA" id="ARBA00022777"/>
    </source>
</evidence>
<reference evidence="10 11" key="1">
    <citation type="submission" date="2023-03" db="EMBL/GenBank/DDBJ databases">
        <title>Paludisphaera mucosa sp. nov. a novel planctomycete from northern fen.</title>
        <authorList>
            <person name="Ivanova A."/>
        </authorList>
    </citation>
    <scope>NUCLEOTIDE SEQUENCE [LARGE SCALE GENOMIC DNA]</scope>
    <source>
        <strain evidence="10 11">Pla2</strain>
    </source>
</reference>
<dbReference type="CDD" id="cd02021">
    <property type="entry name" value="GntK"/>
    <property type="match status" value="1"/>
</dbReference>
<sequence length="162" mass="17372">MIVVVMGVTGSGKTTVGRLLAEDLGWTFVDADDFHPAANVAKMHAGIPLTDEDRRPWLEALRRRLEAARDGGEDVVLACSALKHAYQHLLEAVEPQAVRCVLLTGSADLIRRRLAARTGHFMNPALLDSQFATLEPPEDAVRVDVSLTPEAAVAAARAGLGL</sequence>
<dbReference type="RefSeq" id="WP_277858812.1">
    <property type="nucleotide sequence ID" value="NZ_JARRAG010000001.1"/>
</dbReference>
<keyword evidence="4 9" id="KW-0808">Transferase</keyword>
<dbReference type="EC" id="2.7.1.12" evidence="3 9"/>
<protein>
    <recommendedName>
        <fullName evidence="3 9">Gluconokinase</fullName>
        <ecNumber evidence="3 9">2.7.1.12</ecNumber>
    </recommendedName>
</protein>